<dbReference type="AlphaFoldDB" id="A0A699YDR4"/>
<protein>
    <submittedName>
        <fullName evidence="1">Uncharacterized protein</fullName>
    </submittedName>
</protein>
<dbReference type="Proteomes" id="UP000485058">
    <property type="component" value="Unassembled WGS sequence"/>
</dbReference>
<organism evidence="1 2">
    <name type="scientific">Haematococcus lacustris</name>
    <name type="common">Green alga</name>
    <name type="synonym">Haematococcus pluvialis</name>
    <dbReference type="NCBI Taxonomy" id="44745"/>
    <lineage>
        <taxon>Eukaryota</taxon>
        <taxon>Viridiplantae</taxon>
        <taxon>Chlorophyta</taxon>
        <taxon>core chlorophytes</taxon>
        <taxon>Chlorophyceae</taxon>
        <taxon>CS clade</taxon>
        <taxon>Chlamydomonadales</taxon>
        <taxon>Haematococcaceae</taxon>
        <taxon>Haematococcus</taxon>
    </lineage>
</organism>
<sequence length="96" mass="10714">MDLATAEKLIFIQTNDEVAANYDNIDKSNRQDPVTVCSGAKPDSLTSRNLFEKAKANVLPGGRDVPDTAWRRLLVAVQQARSCQELYRLYRTNGVT</sequence>
<keyword evidence="2" id="KW-1185">Reference proteome</keyword>
<accession>A0A699YDR4</accession>
<evidence type="ECO:0000313" key="1">
    <source>
        <dbReference type="EMBL" id="GFH08237.1"/>
    </source>
</evidence>
<gene>
    <name evidence="1" type="ORF">HaLaN_03168</name>
</gene>
<name>A0A699YDR4_HAELA</name>
<proteinExistence type="predicted"/>
<comment type="caution">
    <text evidence="1">The sequence shown here is derived from an EMBL/GenBank/DDBJ whole genome shotgun (WGS) entry which is preliminary data.</text>
</comment>
<evidence type="ECO:0000313" key="2">
    <source>
        <dbReference type="Proteomes" id="UP000485058"/>
    </source>
</evidence>
<dbReference type="EMBL" id="BLLF01000148">
    <property type="protein sequence ID" value="GFH08237.1"/>
    <property type="molecule type" value="Genomic_DNA"/>
</dbReference>
<reference evidence="1 2" key="1">
    <citation type="submission" date="2020-02" db="EMBL/GenBank/DDBJ databases">
        <title>Draft genome sequence of Haematococcus lacustris strain NIES-144.</title>
        <authorList>
            <person name="Morimoto D."/>
            <person name="Nakagawa S."/>
            <person name="Yoshida T."/>
            <person name="Sawayama S."/>
        </authorList>
    </citation>
    <scope>NUCLEOTIDE SEQUENCE [LARGE SCALE GENOMIC DNA]</scope>
    <source>
        <strain evidence="1 2">NIES-144</strain>
    </source>
</reference>